<feature type="transmembrane region" description="Helical" evidence="1">
    <location>
        <begin position="32"/>
        <end position="49"/>
    </location>
</feature>
<name>A0A1G6IR62_9BURK</name>
<dbReference type="EMBL" id="FMZC01000001">
    <property type="protein sequence ID" value="SDC08913.1"/>
    <property type="molecule type" value="Genomic_DNA"/>
</dbReference>
<protein>
    <submittedName>
        <fullName evidence="2">Uncharacterized protein</fullName>
    </submittedName>
</protein>
<dbReference type="RefSeq" id="WP_092739473.1">
    <property type="nucleotide sequence ID" value="NZ_FMZC01000001.1"/>
</dbReference>
<keyword evidence="3" id="KW-1185">Reference proteome</keyword>
<evidence type="ECO:0000313" key="2">
    <source>
        <dbReference type="EMBL" id="SDC08913.1"/>
    </source>
</evidence>
<keyword evidence="1" id="KW-0812">Transmembrane</keyword>
<evidence type="ECO:0000256" key="1">
    <source>
        <dbReference type="SAM" id="Phobius"/>
    </source>
</evidence>
<reference evidence="2 3" key="1">
    <citation type="submission" date="2016-10" db="EMBL/GenBank/DDBJ databases">
        <authorList>
            <person name="de Groot N.N."/>
        </authorList>
    </citation>
    <scope>NUCLEOTIDE SEQUENCE [LARGE SCALE GENOMIC DNA]</scope>
    <source>
        <strain evidence="2 3">DSM 16619</strain>
    </source>
</reference>
<accession>A0A1G6IR62</accession>
<evidence type="ECO:0000313" key="3">
    <source>
        <dbReference type="Proteomes" id="UP000198781"/>
    </source>
</evidence>
<dbReference type="Proteomes" id="UP000198781">
    <property type="component" value="Unassembled WGS sequence"/>
</dbReference>
<sequence length="63" mass="6696">MATNTATASTDTVTVVVQVEPAPPNEERMSDLLALFGLVIGACVVIWGAKQILNLFSINPDHD</sequence>
<dbReference type="AlphaFoldDB" id="A0A1G6IR62"/>
<organism evidence="2 3">
    <name type="scientific">Paracidovorax valerianellae</name>
    <dbReference type="NCBI Taxonomy" id="187868"/>
    <lineage>
        <taxon>Bacteria</taxon>
        <taxon>Pseudomonadati</taxon>
        <taxon>Pseudomonadota</taxon>
        <taxon>Betaproteobacteria</taxon>
        <taxon>Burkholderiales</taxon>
        <taxon>Comamonadaceae</taxon>
        <taxon>Paracidovorax</taxon>
    </lineage>
</organism>
<dbReference type="STRING" id="187868.SAMN05192589_101229"/>
<proteinExistence type="predicted"/>
<keyword evidence="1" id="KW-0472">Membrane</keyword>
<keyword evidence="1" id="KW-1133">Transmembrane helix</keyword>
<gene>
    <name evidence="2" type="ORF">SAMN05192589_101229</name>
</gene>